<dbReference type="InterPro" id="IPR019931">
    <property type="entry name" value="LPXTG_anchor"/>
</dbReference>
<feature type="compositionally biased region" description="Acidic residues" evidence="5">
    <location>
        <begin position="614"/>
        <end position="632"/>
    </location>
</feature>
<keyword evidence="10" id="KW-1185">Reference proteome</keyword>
<keyword evidence="6" id="KW-0812">Transmembrane</keyword>
<evidence type="ECO:0000256" key="5">
    <source>
        <dbReference type="SAM" id="MobiDB-lite"/>
    </source>
</evidence>
<feature type="compositionally biased region" description="Low complexity" evidence="5">
    <location>
        <begin position="128"/>
        <end position="155"/>
    </location>
</feature>
<accession>A0A7X6R0F7</accession>
<dbReference type="Proteomes" id="UP000581206">
    <property type="component" value="Unassembled WGS sequence"/>
</dbReference>
<evidence type="ECO:0000256" key="1">
    <source>
        <dbReference type="ARBA" id="ARBA00022512"/>
    </source>
</evidence>
<name>A0A7X6R0F7_9CELL</name>
<evidence type="ECO:0000256" key="4">
    <source>
        <dbReference type="ARBA" id="ARBA00023088"/>
    </source>
</evidence>
<feature type="signal peptide" evidence="7">
    <location>
        <begin position="1"/>
        <end position="30"/>
    </location>
</feature>
<keyword evidence="4" id="KW-0572">Peptidoglycan-anchor</keyword>
<protein>
    <recommendedName>
        <fullName evidence="8">Gram-positive cocci surface proteins LPxTG domain-containing protein</fullName>
    </recommendedName>
</protein>
<comment type="caution">
    <text evidence="9">The sequence shown here is derived from an EMBL/GenBank/DDBJ whole genome shotgun (WGS) entry which is preliminary data.</text>
</comment>
<evidence type="ECO:0000256" key="2">
    <source>
        <dbReference type="ARBA" id="ARBA00022525"/>
    </source>
</evidence>
<organism evidence="9 10">
    <name type="scientific">Cellulomonas denverensis</name>
    <dbReference type="NCBI Taxonomy" id="264297"/>
    <lineage>
        <taxon>Bacteria</taxon>
        <taxon>Bacillati</taxon>
        <taxon>Actinomycetota</taxon>
        <taxon>Actinomycetes</taxon>
        <taxon>Micrococcales</taxon>
        <taxon>Cellulomonadaceae</taxon>
        <taxon>Cellulomonas</taxon>
    </lineage>
</organism>
<dbReference type="EMBL" id="JAAXOX010000013">
    <property type="protein sequence ID" value="NKY24264.1"/>
    <property type="molecule type" value="Genomic_DNA"/>
</dbReference>
<evidence type="ECO:0000313" key="9">
    <source>
        <dbReference type="EMBL" id="NKY24264.1"/>
    </source>
</evidence>
<evidence type="ECO:0000313" key="10">
    <source>
        <dbReference type="Proteomes" id="UP000581206"/>
    </source>
</evidence>
<feature type="domain" description="Gram-positive cocci surface proteins LPxTG" evidence="8">
    <location>
        <begin position="686"/>
        <end position="719"/>
    </location>
</feature>
<keyword evidence="6" id="KW-0472">Membrane</keyword>
<reference evidence="9 10" key="1">
    <citation type="submission" date="2020-04" db="EMBL/GenBank/DDBJ databases">
        <title>MicrobeNet Type strains.</title>
        <authorList>
            <person name="Nicholson A.C."/>
        </authorList>
    </citation>
    <scope>NUCLEOTIDE SEQUENCE [LARGE SCALE GENOMIC DNA]</scope>
    <source>
        <strain evidence="9 10">ATCC BAA-788</strain>
    </source>
</reference>
<dbReference type="PROSITE" id="PS50847">
    <property type="entry name" value="GRAM_POS_ANCHORING"/>
    <property type="match status" value="1"/>
</dbReference>
<feature type="chain" id="PRO_5030659390" description="Gram-positive cocci surface proteins LPxTG domain-containing protein" evidence="7">
    <location>
        <begin position="31"/>
        <end position="719"/>
    </location>
</feature>
<keyword evidence="6" id="KW-1133">Transmembrane helix</keyword>
<keyword evidence="3 7" id="KW-0732">Signal</keyword>
<keyword evidence="2" id="KW-0964">Secreted</keyword>
<evidence type="ECO:0000259" key="8">
    <source>
        <dbReference type="PROSITE" id="PS50847"/>
    </source>
</evidence>
<feature type="compositionally biased region" description="Low complexity" evidence="5">
    <location>
        <begin position="111"/>
        <end position="120"/>
    </location>
</feature>
<feature type="compositionally biased region" description="Low complexity" evidence="5">
    <location>
        <begin position="633"/>
        <end position="654"/>
    </location>
</feature>
<sequence>MTIRRTATTTVATVLALAVTGVFAGGAAQAAESPEIPAVAVDDPGIASSVAEPGAGSAIDSNAAAEPDGSGSARGSGAAAGPVAAQPDAAPQDALVAPLPEDPATDGTGQAATNPAPADAPEADSSDDAAPVDAAPVDDPAPATDEASAASTEPTDPTDADVTEPADAADVTDPATDALATPASAATALAAAPSLRASATAADIPATAYDHLWIDNGCDYWYFLETAGAESGRAWEGWSGQPQIHFLFHEIQDAEGQNRIVYDRDIQDSWYHPRTEWVDDGTGTWVPQPTVGQDIDGMHWENGPAQQTVVFNGYKGGADDAAKRADARALFERAGVDYRPFAYTAEQRASLLGYGYTDEQIDAMERDTNDYQVTRAAYEATQFAVWYFSTGHDVMGLFFQVDDAGHVTLTDKALQQFVPDSSDGSDWTRNWGEYSQGRMETMTTAAWLIENALATHVVAPQPGFVAAGATTDADGSTRYGFAVTLVGGAGTVDVELRTADGSPVPAGVILVDGHGNPVTTVHPGDLVYVRVPAGVDVSTLPAFQVWGSAVGTQQGTPDYFTGDDHSHRGYWDEETQQWLEGPSAIHHLIGLGSLDQPTVGRDWIAVDLSSLEPGGDDDPTDDPSDDPTDDPGTDPATDPGTDPAVGPTTVDPATVTPAAAVDPIVAPLSSDIPAAADPAGIGTVALATTGGEAGTLIGVSFLLVAAGATGLVLRRRATR</sequence>
<proteinExistence type="predicted"/>
<feature type="transmembrane region" description="Helical" evidence="6">
    <location>
        <begin position="693"/>
        <end position="713"/>
    </location>
</feature>
<evidence type="ECO:0000256" key="3">
    <source>
        <dbReference type="ARBA" id="ARBA00022729"/>
    </source>
</evidence>
<feature type="region of interest" description="Disordered" evidence="5">
    <location>
        <begin position="609"/>
        <end position="654"/>
    </location>
</feature>
<dbReference type="AlphaFoldDB" id="A0A7X6R0F7"/>
<feature type="region of interest" description="Disordered" evidence="5">
    <location>
        <begin position="46"/>
        <end position="166"/>
    </location>
</feature>
<keyword evidence="1" id="KW-0134">Cell wall</keyword>
<gene>
    <name evidence="9" type="ORF">HGA03_16465</name>
</gene>
<evidence type="ECO:0000256" key="7">
    <source>
        <dbReference type="SAM" id="SignalP"/>
    </source>
</evidence>
<dbReference type="RefSeq" id="WP_168631392.1">
    <property type="nucleotide sequence ID" value="NZ_BONL01000024.1"/>
</dbReference>
<feature type="compositionally biased region" description="Low complexity" evidence="5">
    <location>
        <begin position="77"/>
        <end position="99"/>
    </location>
</feature>
<evidence type="ECO:0000256" key="6">
    <source>
        <dbReference type="SAM" id="Phobius"/>
    </source>
</evidence>